<dbReference type="Proteomes" id="UP001229421">
    <property type="component" value="Unassembled WGS sequence"/>
</dbReference>
<evidence type="ECO:0000313" key="2">
    <source>
        <dbReference type="EMBL" id="KAK1436754.1"/>
    </source>
</evidence>
<gene>
    <name evidence="2" type="ORF">QVD17_02536</name>
</gene>
<evidence type="ECO:0000313" key="3">
    <source>
        <dbReference type="Proteomes" id="UP001229421"/>
    </source>
</evidence>
<reference evidence="2" key="1">
    <citation type="journal article" date="2023" name="bioRxiv">
        <title>Improved chromosome-level genome assembly for marigold (Tagetes erecta).</title>
        <authorList>
            <person name="Jiang F."/>
            <person name="Yuan L."/>
            <person name="Wang S."/>
            <person name="Wang H."/>
            <person name="Xu D."/>
            <person name="Wang A."/>
            <person name="Fan W."/>
        </authorList>
    </citation>
    <scope>NUCLEOTIDE SEQUENCE</scope>
    <source>
        <strain evidence="2">WSJ</strain>
        <tissue evidence="2">Leaf</tissue>
    </source>
</reference>
<accession>A0AAD8L6S3</accession>
<dbReference type="EMBL" id="JAUHHV010000001">
    <property type="protein sequence ID" value="KAK1436754.1"/>
    <property type="molecule type" value="Genomic_DNA"/>
</dbReference>
<proteinExistence type="predicted"/>
<keyword evidence="3" id="KW-1185">Reference proteome</keyword>
<dbReference type="AlphaFoldDB" id="A0AAD8L6S3"/>
<name>A0AAD8L6S3_TARER</name>
<sequence length="91" mass="10532">MNENRDGRNQEGVKRWQVARVCKQSRAKGKRWVNQARPAEVACAKEVTQEDINEIEKHVETKEEKTHMEKVKAKDLESGKEKEVTIASLEK</sequence>
<protein>
    <submittedName>
        <fullName evidence="2">Uncharacterized protein</fullName>
    </submittedName>
</protein>
<evidence type="ECO:0000256" key="1">
    <source>
        <dbReference type="SAM" id="MobiDB-lite"/>
    </source>
</evidence>
<feature type="region of interest" description="Disordered" evidence="1">
    <location>
        <begin position="61"/>
        <end position="91"/>
    </location>
</feature>
<organism evidence="2 3">
    <name type="scientific">Tagetes erecta</name>
    <name type="common">African marigold</name>
    <dbReference type="NCBI Taxonomy" id="13708"/>
    <lineage>
        <taxon>Eukaryota</taxon>
        <taxon>Viridiplantae</taxon>
        <taxon>Streptophyta</taxon>
        <taxon>Embryophyta</taxon>
        <taxon>Tracheophyta</taxon>
        <taxon>Spermatophyta</taxon>
        <taxon>Magnoliopsida</taxon>
        <taxon>eudicotyledons</taxon>
        <taxon>Gunneridae</taxon>
        <taxon>Pentapetalae</taxon>
        <taxon>asterids</taxon>
        <taxon>campanulids</taxon>
        <taxon>Asterales</taxon>
        <taxon>Asteraceae</taxon>
        <taxon>Asteroideae</taxon>
        <taxon>Heliantheae alliance</taxon>
        <taxon>Tageteae</taxon>
        <taxon>Tagetes</taxon>
    </lineage>
</organism>
<comment type="caution">
    <text evidence="2">The sequence shown here is derived from an EMBL/GenBank/DDBJ whole genome shotgun (WGS) entry which is preliminary data.</text>
</comment>